<dbReference type="Proteomes" id="UP000187506">
    <property type="component" value="Chromosome"/>
</dbReference>
<evidence type="ECO:0000313" key="3">
    <source>
        <dbReference type="Proteomes" id="UP000187506"/>
    </source>
</evidence>
<keyword evidence="1" id="KW-0732">Signal</keyword>
<reference evidence="2 3" key="1">
    <citation type="submission" date="2017-01" db="EMBL/GenBank/DDBJ databases">
        <title>Complete genome of Lacinutrix venerupis DOK2-8 isolated from seawater in Dokdo.</title>
        <authorList>
            <person name="Chi W.-J."/>
            <person name="Kim J.H."/>
        </authorList>
    </citation>
    <scope>NUCLEOTIDE SEQUENCE [LARGE SCALE GENOMIC DNA]</scope>
    <source>
        <strain evidence="2 3">DOK2-8</strain>
    </source>
</reference>
<organism evidence="2 3">
    <name type="scientific">Lacinutrix venerupis</name>
    <dbReference type="NCBI Taxonomy" id="1486034"/>
    <lineage>
        <taxon>Bacteria</taxon>
        <taxon>Pseudomonadati</taxon>
        <taxon>Bacteroidota</taxon>
        <taxon>Flavobacteriia</taxon>
        <taxon>Flavobacteriales</taxon>
        <taxon>Flavobacteriaceae</taxon>
        <taxon>Lacinutrix</taxon>
    </lineage>
</organism>
<dbReference type="AlphaFoldDB" id="A0AAC9LIZ4"/>
<feature type="chain" id="PRO_5042089541" evidence="1">
    <location>
        <begin position="22"/>
        <end position="238"/>
    </location>
</feature>
<name>A0AAC9LIZ4_9FLAO</name>
<dbReference type="RefSeq" id="WP_076732139.1">
    <property type="nucleotide sequence ID" value="NZ_CP019352.1"/>
</dbReference>
<proteinExistence type="predicted"/>
<dbReference type="KEGG" id="lvn:BWR22_04000"/>
<evidence type="ECO:0000313" key="2">
    <source>
        <dbReference type="EMBL" id="APX99510.1"/>
    </source>
</evidence>
<accession>A0AAC9LIZ4</accession>
<evidence type="ECO:0000256" key="1">
    <source>
        <dbReference type="SAM" id="SignalP"/>
    </source>
</evidence>
<protein>
    <submittedName>
        <fullName evidence="2">Uncharacterized protein</fullName>
    </submittedName>
</protein>
<dbReference type="EMBL" id="CP019352">
    <property type="protein sequence ID" value="APX99510.1"/>
    <property type="molecule type" value="Genomic_DNA"/>
</dbReference>
<sequence length="238" mass="27299">MKKIMFIALTLLITLTSYSQGSANPMQNLSGPAASNDFRNAFDAVNSRGQWMTSSWKTTVKGTPLALEDNCNLVIFTKDDKVYKIENGNYNAKLDKLVTEYTKDSIYVFGDKNIAHAKLDNVVLRKFNDTESNKSRFHFVLSQGEKLTLTKAYFSTIKEGTINVMTKLKETSDKYILNDDYYISKDNSTVEEIRLKKKHLLNVMSDAKKEIADYVKRNDLSYKEEEDVVKIIKYYNTL</sequence>
<feature type="signal peptide" evidence="1">
    <location>
        <begin position="1"/>
        <end position="21"/>
    </location>
</feature>
<keyword evidence="3" id="KW-1185">Reference proteome</keyword>
<gene>
    <name evidence="2" type="ORF">BWR22_04000</name>
</gene>